<keyword evidence="3" id="KW-0645">Protease</keyword>
<dbReference type="InterPro" id="IPR003675">
    <property type="entry name" value="Rce1/LyrA-like_dom"/>
</dbReference>
<comment type="caution">
    <text evidence="3">The sequence shown here is derived from an EMBL/GenBank/DDBJ whole genome shotgun (WGS) entry which is preliminary data.</text>
</comment>
<gene>
    <name evidence="3" type="ORF">CWE21_12420</name>
</gene>
<evidence type="ECO:0000313" key="4">
    <source>
        <dbReference type="Proteomes" id="UP000286678"/>
    </source>
</evidence>
<dbReference type="GO" id="GO:0006508">
    <property type="term" value="P:proteolysis"/>
    <property type="evidence" value="ECO:0007669"/>
    <property type="project" value="UniProtKB-KW"/>
</dbReference>
<protein>
    <submittedName>
        <fullName evidence="3">CPBP family intramembrane metalloprotease</fullName>
    </submittedName>
</protein>
<feature type="transmembrane region" description="Helical" evidence="1">
    <location>
        <begin position="79"/>
        <end position="97"/>
    </location>
</feature>
<dbReference type="RefSeq" id="WP_126834757.1">
    <property type="nucleotide sequence ID" value="NZ_PIPT01000010.1"/>
</dbReference>
<dbReference type="AlphaFoldDB" id="A0A432XBR2"/>
<sequence length="248" mass="27429">MIFQATEWLMLASIIAMPLYSLWEADRVKNAVLSGTKTRVRAYQEAMLFMWLPTLLLLALVAYGEVSATTLGLKWQGHLANWLGIGFVGAIAIYFLYSATSLSKNAELCDQYRQAAQSHDWMLPTNKRELQWFTAGLSISAGVCEELLFRGFLIGVMSHEVGVSASLVVSSLLFGICHLYQGWTNVLRTGVIGLVLGVIFILTESLWVVITLHALVDVYGGFVGYILNQTSKDIVNTSIDSKLTKSRP</sequence>
<feature type="transmembrane region" description="Helical" evidence="1">
    <location>
        <begin position="130"/>
        <end position="149"/>
    </location>
</feature>
<keyword evidence="1" id="KW-0472">Membrane</keyword>
<feature type="transmembrane region" description="Helical" evidence="1">
    <location>
        <begin position="46"/>
        <end position="64"/>
    </location>
</feature>
<keyword evidence="3" id="KW-0482">Metalloprotease</keyword>
<evidence type="ECO:0000256" key="1">
    <source>
        <dbReference type="SAM" id="Phobius"/>
    </source>
</evidence>
<dbReference type="PANTHER" id="PTHR36435:SF1">
    <property type="entry name" value="CAAX AMINO TERMINAL PROTEASE FAMILY PROTEIN"/>
    <property type="match status" value="1"/>
</dbReference>
<feature type="transmembrane region" description="Helical" evidence="1">
    <location>
        <begin position="161"/>
        <end position="180"/>
    </location>
</feature>
<name>A0A432XBR2_9GAMM</name>
<proteinExistence type="predicted"/>
<organism evidence="3 4">
    <name type="scientific">Pseudidiomarina aquimaris</name>
    <dbReference type="NCBI Taxonomy" id="641841"/>
    <lineage>
        <taxon>Bacteria</taxon>
        <taxon>Pseudomonadati</taxon>
        <taxon>Pseudomonadota</taxon>
        <taxon>Gammaproteobacteria</taxon>
        <taxon>Alteromonadales</taxon>
        <taxon>Idiomarinaceae</taxon>
        <taxon>Pseudidiomarina</taxon>
    </lineage>
</organism>
<dbReference type="GO" id="GO:0008237">
    <property type="term" value="F:metallopeptidase activity"/>
    <property type="evidence" value="ECO:0007669"/>
    <property type="project" value="UniProtKB-KW"/>
</dbReference>
<dbReference type="GO" id="GO:0080120">
    <property type="term" value="P:CAAX-box protein maturation"/>
    <property type="evidence" value="ECO:0007669"/>
    <property type="project" value="UniProtKB-ARBA"/>
</dbReference>
<evidence type="ECO:0000259" key="2">
    <source>
        <dbReference type="Pfam" id="PF02517"/>
    </source>
</evidence>
<dbReference type="Pfam" id="PF02517">
    <property type="entry name" value="Rce1-like"/>
    <property type="match status" value="1"/>
</dbReference>
<accession>A0A432XBR2</accession>
<dbReference type="GO" id="GO:0004175">
    <property type="term" value="F:endopeptidase activity"/>
    <property type="evidence" value="ECO:0007669"/>
    <property type="project" value="UniProtKB-ARBA"/>
</dbReference>
<dbReference type="InterPro" id="IPR052710">
    <property type="entry name" value="CAAX_protease"/>
</dbReference>
<dbReference type="EMBL" id="PIPT01000010">
    <property type="protein sequence ID" value="RUO46181.1"/>
    <property type="molecule type" value="Genomic_DNA"/>
</dbReference>
<dbReference type="Proteomes" id="UP000286678">
    <property type="component" value="Unassembled WGS sequence"/>
</dbReference>
<keyword evidence="3" id="KW-0378">Hydrolase</keyword>
<feature type="transmembrane region" description="Helical" evidence="1">
    <location>
        <begin position="192"/>
        <end position="216"/>
    </location>
</feature>
<feature type="domain" description="CAAX prenyl protease 2/Lysostaphin resistance protein A-like" evidence="2">
    <location>
        <begin position="132"/>
        <end position="218"/>
    </location>
</feature>
<evidence type="ECO:0000313" key="3">
    <source>
        <dbReference type="EMBL" id="RUO46181.1"/>
    </source>
</evidence>
<dbReference type="OrthoDB" id="118729at2"/>
<dbReference type="PANTHER" id="PTHR36435">
    <property type="entry name" value="SLR1288 PROTEIN"/>
    <property type="match status" value="1"/>
</dbReference>
<keyword evidence="1" id="KW-1133">Transmembrane helix</keyword>
<keyword evidence="1" id="KW-0812">Transmembrane</keyword>
<keyword evidence="4" id="KW-1185">Reference proteome</keyword>
<reference evidence="4" key="1">
    <citation type="journal article" date="2018" name="Front. Microbiol.">
        <title>Genome-Based Analysis Reveals the Taxonomy and Diversity of the Family Idiomarinaceae.</title>
        <authorList>
            <person name="Liu Y."/>
            <person name="Lai Q."/>
            <person name="Shao Z."/>
        </authorList>
    </citation>
    <scope>NUCLEOTIDE SEQUENCE [LARGE SCALE GENOMIC DNA]</scope>
    <source>
        <strain evidence="4">SW15</strain>
    </source>
</reference>